<accession>A0A969PSX0</accession>
<keyword evidence="10" id="KW-1185">Reference proteome</keyword>
<keyword evidence="3" id="KW-0819">tRNA processing</keyword>
<comment type="similarity">
    <text evidence="7">Belongs to the tRNA nucleotidyltransferase/poly(A) polymerase family.</text>
</comment>
<dbReference type="Gene3D" id="1.10.3090.10">
    <property type="entry name" value="cca-adding enzyme, domain 2"/>
    <property type="match status" value="1"/>
</dbReference>
<evidence type="ECO:0000256" key="3">
    <source>
        <dbReference type="ARBA" id="ARBA00022694"/>
    </source>
</evidence>
<dbReference type="PANTHER" id="PTHR46173:SF1">
    <property type="entry name" value="CCA TRNA NUCLEOTIDYLTRANSFERASE 1, MITOCHONDRIAL"/>
    <property type="match status" value="1"/>
</dbReference>
<reference evidence="9 10" key="1">
    <citation type="submission" date="2020-03" db="EMBL/GenBank/DDBJ databases">
        <title>Assessment of the enzymatic potential of alkaline-tolerant lipase obtained from Bacillus luteus H11 (technogenic soil) for the bioremediation of saline soils contaminated with petroleum substances.</title>
        <authorList>
            <person name="Kalwasinska A."/>
        </authorList>
    </citation>
    <scope>NUCLEOTIDE SEQUENCE [LARGE SCALE GENOMIC DNA]</scope>
    <source>
        <strain evidence="9 10">H11</strain>
    </source>
</reference>
<feature type="domain" description="Poly A polymerase head" evidence="8">
    <location>
        <begin position="23"/>
        <end position="125"/>
    </location>
</feature>
<evidence type="ECO:0000256" key="2">
    <source>
        <dbReference type="ARBA" id="ARBA00022679"/>
    </source>
</evidence>
<evidence type="ECO:0000313" key="10">
    <source>
        <dbReference type="Proteomes" id="UP000752012"/>
    </source>
</evidence>
<dbReference type="Pfam" id="PF01743">
    <property type="entry name" value="PolyA_pol"/>
    <property type="match status" value="1"/>
</dbReference>
<organism evidence="9 10">
    <name type="scientific">Alkalicoccus luteus</name>
    <dbReference type="NCBI Taxonomy" id="1237094"/>
    <lineage>
        <taxon>Bacteria</taxon>
        <taxon>Bacillati</taxon>
        <taxon>Bacillota</taxon>
        <taxon>Bacilli</taxon>
        <taxon>Bacillales</taxon>
        <taxon>Bacillaceae</taxon>
        <taxon>Alkalicoccus</taxon>
    </lineage>
</organism>
<dbReference type="GO" id="GO:0046872">
    <property type="term" value="F:metal ion binding"/>
    <property type="evidence" value="ECO:0007669"/>
    <property type="project" value="UniProtKB-KW"/>
</dbReference>
<evidence type="ECO:0000313" key="9">
    <source>
        <dbReference type="EMBL" id="NJP38910.1"/>
    </source>
</evidence>
<keyword evidence="5" id="KW-0479">Metal-binding</keyword>
<dbReference type="GO" id="GO:0008033">
    <property type="term" value="P:tRNA processing"/>
    <property type="evidence" value="ECO:0007669"/>
    <property type="project" value="UniProtKB-KW"/>
</dbReference>
<dbReference type="GO" id="GO:0016779">
    <property type="term" value="F:nucleotidyltransferase activity"/>
    <property type="evidence" value="ECO:0007669"/>
    <property type="project" value="UniProtKB-KW"/>
</dbReference>
<dbReference type="InterPro" id="IPR002646">
    <property type="entry name" value="PolA_pol_head_dom"/>
</dbReference>
<keyword evidence="2 7" id="KW-0808">Transferase</keyword>
<keyword evidence="6" id="KW-0460">Magnesium</keyword>
<dbReference type="InterPro" id="IPR043519">
    <property type="entry name" value="NT_sf"/>
</dbReference>
<evidence type="ECO:0000259" key="8">
    <source>
        <dbReference type="Pfam" id="PF01743"/>
    </source>
</evidence>
<keyword evidence="4" id="KW-0548">Nucleotidyltransferase</keyword>
<dbReference type="EMBL" id="JAATHJ010000033">
    <property type="protein sequence ID" value="NJP38910.1"/>
    <property type="molecule type" value="Genomic_DNA"/>
</dbReference>
<sequence length="365" mass="41114">MNAAVSSAFNLLNTVKKSGWDSWIVGGAVRDTLMGKEPADVDIVTSATEADWRKLFGRTVRVGQRYDTFLVFSNGNPFEVTPLKGTRIEDDLALRDFTCNAAAFDAGKALIDPFGAERAVKEKRLSAPGDPERMFQRDMLRLFRMIRFELCLGFTPDNRLDKTFRALAGGFDAAPERVQKELSALRPCVVSSALLELVAERTAFLPEPYHLSPDSLIHKHRFDFPLSELAWSLLFTEGNDRKGRKLGYGRRVRKTVARASKAKLTYPWSDEALYRLGEEAASAAAELLPVNKGPVRVAEQFAQLPIKHRRDLALLGEDIALFPASERKNIVEACEKFVLNGGTNERESLLRYAKERRKKWEQKKH</sequence>
<evidence type="ECO:0000256" key="5">
    <source>
        <dbReference type="ARBA" id="ARBA00022723"/>
    </source>
</evidence>
<dbReference type="InterPro" id="IPR050264">
    <property type="entry name" value="Bact_CCA-adding_enz_type3_sf"/>
</dbReference>
<dbReference type="AlphaFoldDB" id="A0A969PSX0"/>
<keyword evidence="7" id="KW-0694">RNA-binding</keyword>
<comment type="cofactor">
    <cofactor evidence="1">
        <name>Mg(2+)</name>
        <dbReference type="ChEBI" id="CHEBI:18420"/>
    </cofactor>
</comment>
<evidence type="ECO:0000256" key="7">
    <source>
        <dbReference type="RuleBase" id="RU003953"/>
    </source>
</evidence>
<dbReference type="GO" id="GO:0000049">
    <property type="term" value="F:tRNA binding"/>
    <property type="evidence" value="ECO:0007669"/>
    <property type="project" value="TreeGrafter"/>
</dbReference>
<name>A0A969PSX0_9BACI</name>
<dbReference type="RefSeq" id="WP_168008841.1">
    <property type="nucleotide sequence ID" value="NZ_JAATHJ010000033.1"/>
</dbReference>
<dbReference type="PANTHER" id="PTHR46173">
    <property type="entry name" value="CCA TRNA NUCLEOTIDYLTRANSFERASE 1, MITOCHONDRIAL"/>
    <property type="match status" value="1"/>
</dbReference>
<dbReference type="Proteomes" id="UP000752012">
    <property type="component" value="Unassembled WGS sequence"/>
</dbReference>
<evidence type="ECO:0000256" key="6">
    <source>
        <dbReference type="ARBA" id="ARBA00022842"/>
    </source>
</evidence>
<gene>
    <name evidence="9" type="ORF">HCN83_15185</name>
</gene>
<dbReference type="SUPFAM" id="SSF81891">
    <property type="entry name" value="Poly A polymerase C-terminal region-like"/>
    <property type="match status" value="1"/>
</dbReference>
<dbReference type="Gene3D" id="3.30.460.10">
    <property type="entry name" value="Beta Polymerase, domain 2"/>
    <property type="match status" value="1"/>
</dbReference>
<comment type="caution">
    <text evidence="9">The sequence shown here is derived from an EMBL/GenBank/DDBJ whole genome shotgun (WGS) entry which is preliminary data.</text>
</comment>
<proteinExistence type="inferred from homology"/>
<evidence type="ECO:0000256" key="1">
    <source>
        <dbReference type="ARBA" id="ARBA00001946"/>
    </source>
</evidence>
<evidence type="ECO:0000256" key="4">
    <source>
        <dbReference type="ARBA" id="ARBA00022695"/>
    </source>
</evidence>
<dbReference type="SUPFAM" id="SSF81301">
    <property type="entry name" value="Nucleotidyltransferase"/>
    <property type="match status" value="1"/>
</dbReference>
<protein>
    <recommendedName>
        <fullName evidence="8">Poly A polymerase head domain-containing protein</fullName>
    </recommendedName>
</protein>